<protein>
    <submittedName>
        <fullName evidence="14">Cytochrome P450 CYP2 subfamily</fullName>
    </submittedName>
</protein>
<dbReference type="PANTHER" id="PTHR46300">
    <property type="entry name" value="P450, PUTATIVE (EUROFUNG)-RELATED-RELATED"/>
    <property type="match status" value="1"/>
</dbReference>
<dbReference type="PRINTS" id="PR00385">
    <property type="entry name" value="P450"/>
</dbReference>
<comment type="pathway">
    <text evidence="3">Secondary metabolite biosynthesis.</text>
</comment>
<reference evidence="14 15" key="1">
    <citation type="submission" date="2014-09" db="EMBL/GenBank/DDBJ databases">
        <authorList>
            <person name="Magalhaes I.L.F."/>
            <person name="Oliveira U."/>
            <person name="Santos F.R."/>
            <person name="Vidigal T.H.D.A."/>
            <person name="Brescovit A.D."/>
            <person name="Santos A.J."/>
        </authorList>
    </citation>
    <scope>NUCLEOTIDE SEQUENCE [LARGE SCALE GENOMIC DNA]</scope>
</reference>
<dbReference type="Gene3D" id="1.10.630.10">
    <property type="entry name" value="Cytochrome P450"/>
    <property type="match status" value="1"/>
</dbReference>
<evidence type="ECO:0000256" key="2">
    <source>
        <dbReference type="ARBA" id="ARBA00004370"/>
    </source>
</evidence>
<organism evidence="14 15">
    <name type="scientific">Ceraceosorus bombacis</name>
    <dbReference type="NCBI Taxonomy" id="401625"/>
    <lineage>
        <taxon>Eukaryota</taxon>
        <taxon>Fungi</taxon>
        <taxon>Dikarya</taxon>
        <taxon>Basidiomycota</taxon>
        <taxon>Ustilaginomycotina</taxon>
        <taxon>Exobasidiomycetes</taxon>
        <taxon>Ceraceosorales</taxon>
        <taxon>Ceraceosoraceae</taxon>
        <taxon>Ceraceosorus</taxon>
    </lineage>
</organism>
<evidence type="ECO:0000256" key="11">
    <source>
        <dbReference type="ARBA" id="ARBA00023033"/>
    </source>
</evidence>
<dbReference type="GO" id="GO:0016705">
    <property type="term" value="F:oxidoreductase activity, acting on paired donors, with incorporation or reduction of molecular oxygen"/>
    <property type="evidence" value="ECO:0007669"/>
    <property type="project" value="InterPro"/>
</dbReference>
<dbReference type="Pfam" id="PF00067">
    <property type="entry name" value="p450"/>
    <property type="match status" value="1"/>
</dbReference>
<evidence type="ECO:0000256" key="8">
    <source>
        <dbReference type="ARBA" id="ARBA00022989"/>
    </source>
</evidence>
<comment type="cofactor">
    <cofactor evidence="1 13">
        <name>heme</name>
        <dbReference type="ChEBI" id="CHEBI:30413"/>
    </cofactor>
</comment>
<dbReference type="PRINTS" id="PR00463">
    <property type="entry name" value="EP450I"/>
</dbReference>
<keyword evidence="7 13" id="KW-0479">Metal-binding</keyword>
<evidence type="ECO:0000256" key="1">
    <source>
        <dbReference type="ARBA" id="ARBA00001971"/>
    </source>
</evidence>
<dbReference type="CDD" id="cd11065">
    <property type="entry name" value="CYP64-like"/>
    <property type="match status" value="1"/>
</dbReference>
<comment type="subcellular location">
    <subcellularLocation>
        <location evidence="2">Membrane</location>
    </subcellularLocation>
</comment>
<evidence type="ECO:0000313" key="15">
    <source>
        <dbReference type="Proteomes" id="UP000054845"/>
    </source>
</evidence>
<dbReference type="GO" id="GO:0004497">
    <property type="term" value="F:monooxygenase activity"/>
    <property type="evidence" value="ECO:0007669"/>
    <property type="project" value="UniProtKB-KW"/>
</dbReference>
<dbReference type="InterPro" id="IPR050364">
    <property type="entry name" value="Cytochrome_P450_fung"/>
</dbReference>
<dbReference type="SUPFAM" id="SSF48264">
    <property type="entry name" value="Cytochrome P450"/>
    <property type="match status" value="1"/>
</dbReference>
<evidence type="ECO:0000256" key="3">
    <source>
        <dbReference type="ARBA" id="ARBA00005179"/>
    </source>
</evidence>
<keyword evidence="9" id="KW-0560">Oxidoreductase</keyword>
<feature type="binding site" description="axial binding residue" evidence="13">
    <location>
        <position position="516"/>
    </location>
    <ligand>
        <name>heme</name>
        <dbReference type="ChEBI" id="CHEBI:30413"/>
    </ligand>
    <ligandPart>
        <name>Fe</name>
        <dbReference type="ChEBI" id="CHEBI:18248"/>
    </ligandPart>
</feature>
<accession>A0A0P1BPY2</accession>
<evidence type="ECO:0000256" key="9">
    <source>
        <dbReference type="ARBA" id="ARBA00023002"/>
    </source>
</evidence>
<keyword evidence="10 13" id="KW-0408">Iron</keyword>
<evidence type="ECO:0000256" key="6">
    <source>
        <dbReference type="ARBA" id="ARBA00022692"/>
    </source>
</evidence>
<dbReference type="InterPro" id="IPR002401">
    <property type="entry name" value="Cyt_P450_E_grp-I"/>
</dbReference>
<keyword evidence="8" id="KW-1133">Transmembrane helix</keyword>
<dbReference type="Proteomes" id="UP000054845">
    <property type="component" value="Unassembled WGS sequence"/>
</dbReference>
<evidence type="ECO:0000256" key="4">
    <source>
        <dbReference type="ARBA" id="ARBA00010617"/>
    </source>
</evidence>
<sequence length="603" mass="66944">MSSARAVIQNVAAVAAAAASAPSALHPFVDGNSSAVKTVLDTSHAEPLSLPLPMWAAVALVGATILIVSQSAFKSQGSLPAAPGPKRIPFFGNALQIDNKHPVVQFKDWASRYGPVMSLRVFSQDIVVINSDQAAKDLLDAKGSIYSSRAPPYFGYNLMSKSKRMVFHPYGDEWRKARKIMHRLLAPTAMSTQGTSQELESRQMLKELMDGGSPKQILASKQRGVSNTWHFFDSFKRFSSSSIMTLCYGHRFVSSCDPTIVEIFEAMDTLSLKCQPGAYLVDALPILRKLPTALQPWVKEAKELHEQEWKTWGRLLDRCKKEVMDGTARECFIGDLLREGAALETEEERKEAQLTDLDIGYAACALLEAGSDTTASTIASACLAMILNPHVLAKAHAELDRVVGSDRLPTLEDEEHLPYVRACIKETLRWRPPTVMGVPHAVVQDDVYNGFHIPKDAMVIDNIYAMSHDPKRFANPEVYDPERFHLSHPGTAAEYAGKRNVKERDHFAYGHGRRICAGIHMAEKSLYLAITRILWAFDIARADGADEIRADPHDERYTDGFVSFPNHFGAKFTIRDDTRRATIENEFKNAVLTWESEGLEAVS</sequence>
<dbReference type="GO" id="GO:0020037">
    <property type="term" value="F:heme binding"/>
    <property type="evidence" value="ECO:0007669"/>
    <property type="project" value="InterPro"/>
</dbReference>
<proteinExistence type="inferred from homology"/>
<keyword evidence="5 13" id="KW-0349">Heme</keyword>
<dbReference type="GO" id="GO:0005506">
    <property type="term" value="F:iron ion binding"/>
    <property type="evidence" value="ECO:0007669"/>
    <property type="project" value="InterPro"/>
</dbReference>
<keyword evidence="15" id="KW-1185">Reference proteome</keyword>
<keyword evidence="12" id="KW-0472">Membrane</keyword>
<comment type="similarity">
    <text evidence="4">Belongs to the cytochrome P450 family.</text>
</comment>
<keyword evidence="6" id="KW-0812">Transmembrane</keyword>
<dbReference type="OrthoDB" id="1470350at2759"/>
<evidence type="ECO:0000256" key="13">
    <source>
        <dbReference type="PIRSR" id="PIRSR602401-1"/>
    </source>
</evidence>
<keyword evidence="11" id="KW-0503">Monooxygenase</keyword>
<evidence type="ECO:0000256" key="12">
    <source>
        <dbReference type="ARBA" id="ARBA00023136"/>
    </source>
</evidence>
<evidence type="ECO:0000313" key="14">
    <source>
        <dbReference type="EMBL" id="CEH18120.1"/>
    </source>
</evidence>
<dbReference type="AlphaFoldDB" id="A0A0P1BPY2"/>
<name>A0A0P1BPY2_9BASI</name>
<evidence type="ECO:0000256" key="5">
    <source>
        <dbReference type="ARBA" id="ARBA00022617"/>
    </source>
</evidence>
<dbReference type="InterPro" id="IPR001128">
    <property type="entry name" value="Cyt_P450"/>
</dbReference>
<dbReference type="InterPro" id="IPR036396">
    <property type="entry name" value="Cyt_P450_sf"/>
</dbReference>
<dbReference type="PANTHER" id="PTHR46300:SF2">
    <property type="entry name" value="CYTOCHROME P450 MONOOXYGENASE ALNH-RELATED"/>
    <property type="match status" value="1"/>
</dbReference>
<dbReference type="GO" id="GO:0016020">
    <property type="term" value="C:membrane"/>
    <property type="evidence" value="ECO:0007669"/>
    <property type="project" value="UniProtKB-SubCell"/>
</dbReference>
<dbReference type="STRING" id="401625.A0A0P1BPY2"/>
<dbReference type="EMBL" id="CCYA01000269">
    <property type="protein sequence ID" value="CEH18120.1"/>
    <property type="molecule type" value="Genomic_DNA"/>
</dbReference>
<evidence type="ECO:0000256" key="10">
    <source>
        <dbReference type="ARBA" id="ARBA00023004"/>
    </source>
</evidence>
<evidence type="ECO:0000256" key="7">
    <source>
        <dbReference type="ARBA" id="ARBA00022723"/>
    </source>
</evidence>